<dbReference type="Pfam" id="PF15258">
    <property type="entry name" value="FAM222A"/>
    <property type="match status" value="2"/>
</dbReference>
<evidence type="ECO:0000313" key="3">
    <source>
        <dbReference type="Proteomes" id="UP001497482"/>
    </source>
</evidence>
<dbReference type="InterPro" id="IPR029340">
    <property type="entry name" value="FAM222"/>
</dbReference>
<protein>
    <recommendedName>
        <fullName evidence="4">Protein FAM222B</fullName>
    </recommendedName>
</protein>
<dbReference type="AlphaFoldDB" id="A0AAV2J3A6"/>
<gene>
    <name evidence="2" type="ORF">KC01_LOCUS4058</name>
</gene>
<proteinExistence type="predicted"/>
<feature type="region of interest" description="Disordered" evidence="1">
    <location>
        <begin position="624"/>
        <end position="645"/>
    </location>
</feature>
<feature type="compositionally biased region" description="Low complexity" evidence="1">
    <location>
        <begin position="83"/>
        <end position="94"/>
    </location>
</feature>
<reference evidence="2 3" key="1">
    <citation type="submission" date="2024-04" db="EMBL/GenBank/DDBJ databases">
        <authorList>
            <person name="Waldvogel A.-M."/>
            <person name="Schoenle A."/>
        </authorList>
    </citation>
    <scope>NUCLEOTIDE SEQUENCE [LARGE SCALE GENOMIC DNA]</scope>
</reference>
<feature type="region of interest" description="Disordered" evidence="1">
    <location>
        <begin position="69"/>
        <end position="94"/>
    </location>
</feature>
<dbReference type="EMBL" id="OZ035832">
    <property type="protein sequence ID" value="CAL1572008.1"/>
    <property type="molecule type" value="Genomic_DNA"/>
</dbReference>
<feature type="compositionally biased region" description="Low complexity" evidence="1">
    <location>
        <begin position="384"/>
        <end position="417"/>
    </location>
</feature>
<evidence type="ECO:0000256" key="1">
    <source>
        <dbReference type="SAM" id="MobiDB-lite"/>
    </source>
</evidence>
<feature type="region of interest" description="Disordered" evidence="1">
    <location>
        <begin position="230"/>
        <end position="290"/>
    </location>
</feature>
<keyword evidence="3" id="KW-1185">Reference proteome</keyword>
<dbReference type="PANTHER" id="PTHR16070">
    <property type="entry name" value="PROTEIN FAM222A-RELATED"/>
    <property type="match status" value="1"/>
</dbReference>
<feature type="region of interest" description="Disordered" evidence="1">
    <location>
        <begin position="110"/>
        <end position="217"/>
    </location>
</feature>
<feature type="compositionally biased region" description="Low complexity" evidence="1">
    <location>
        <begin position="151"/>
        <end position="194"/>
    </location>
</feature>
<evidence type="ECO:0008006" key="4">
    <source>
        <dbReference type="Google" id="ProtNLM"/>
    </source>
</evidence>
<dbReference type="PANTHER" id="PTHR16070:SF1">
    <property type="entry name" value="PROTEIN FAM222B"/>
    <property type="match status" value="1"/>
</dbReference>
<accession>A0AAV2J3A6</accession>
<feature type="compositionally biased region" description="Pro residues" evidence="1">
    <location>
        <begin position="354"/>
        <end position="373"/>
    </location>
</feature>
<evidence type="ECO:0000313" key="2">
    <source>
        <dbReference type="EMBL" id="CAL1572008.1"/>
    </source>
</evidence>
<feature type="compositionally biased region" description="Gly residues" evidence="1">
    <location>
        <begin position="374"/>
        <end position="383"/>
    </location>
</feature>
<name>A0AAV2J3A6_KNICA</name>
<feature type="region of interest" description="Disordered" evidence="1">
    <location>
        <begin position="330"/>
        <end position="452"/>
    </location>
</feature>
<dbReference type="Proteomes" id="UP001497482">
    <property type="component" value="Chromosome 10"/>
</dbReference>
<sequence length="717" mass="75822">MLACLLAPGHSTTPLLCLQMNTGPPQWETTQKMRSPSYPSPAELDAYAKKVANSPLTIQIFPNSVKVPQRKHVRRTVNGLDTSSSQRHSPYSSQLSARAGLLAVLRPQLKHTPSPRTRAPHKAAMNLHSGPYGPQGALNMQGPPQQPQHPHPMSLPQSHPQSHPQGHPQGLPQSHPQGLPQSHPQGLPQSHPQSAPQTVQHHPTLQHRGPSHQGPLQRHNLSQLQTVQRPVYPQGPPRLPQTGPPTQPAHLPILGHHGPRNVLHSAPHTGPHNVPHNLPHNGPHNVPHSGPLGARDKVLMAPSQERQHMPQLMSHQSIQQTMNSVRALAQRPAGPQPGPHGAPEQRPHGLHAGPPAPPPGGLHPGPPAPPPGGLHPGAPGGPLQGHAKGAQPGAAGGLQAPPLAGPQQGPARAPDPAEGTPFMGDTCQQPGHYGPRKVADADAPPNVTVSTSTIPLSMAGSLQQTRPDLSSIVLQINQLCQARAGLGGTSVCEGQIANPSPISRNLLINASSRVAHPPGLASANSFHLQGALDKTLGHLPGPGHPSGAPLHSQPNMNALNGLQNFHSDSEKHQSLLQRSWAQHQMAHMQQAPEGAHPCKTPRLEAPADCSFGPAQSLSYPHKVPGSGQSFSLKHQDKSNASPPHCSGGSLPYMETQYLPPSWGPPQEGFHDLGTRAWMYGALDRSRALGALCMDITLGTDECCRLESEAVDCRASAS</sequence>
<organism evidence="2 3">
    <name type="scientific">Knipowitschia caucasica</name>
    <name type="common">Caucasian dwarf goby</name>
    <name type="synonym">Pomatoschistus caucasicus</name>
    <dbReference type="NCBI Taxonomy" id="637954"/>
    <lineage>
        <taxon>Eukaryota</taxon>
        <taxon>Metazoa</taxon>
        <taxon>Chordata</taxon>
        <taxon>Craniata</taxon>
        <taxon>Vertebrata</taxon>
        <taxon>Euteleostomi</taxon>
        <taxon>Actinopterygii</taxon>
        <taxon>Neopterygii</taxon>
        <taxon>Teleostei</taxon>
        <taxon>Neoteleostei</taxon>
        <taxon>Acanthomorphata</taxon>
        <taxon>Gobiaria</taxon>
        <taxon>Gobiiformes</taxon>
        <taxon>Gobioidei</taxon>
        <taxon>Gobiidae</taxon>
        <taxon>Gobiinae</taxon>
        <taxon>Knipowitschia</taxon>
    </lineage>
</organism>
<feature type="compositionally biased region" description="Pro residues" evidence="1">
    <location>
        <begin position="233"/>
        <end position="247"/>
    </location>
</feature>